<dbReference type="AlphaFoldDB" id="A0A2W5SWH6"/>
<dbReference type="EMBL" id="QFQP01000029">
    <property type="protein sequence ID" value="PZR07679.1"/>
    <property type="molecule type" value="Genomic_DNA"/>
</dbReference>
<evidence type="ECO:0000313" key="2">
    <source>
        <dbReference type="Proteomes" id="UP000249061"/>
    </source>
</evidence>
<gene>
    <name evidence="1" type="ORF">DI536_26585</name>
</gene>
<name>A0A2W5SWH6_9BACT</name>
<protein>
    <submittedName>
        <fullName evidence="1">Uncharacterized protein</fullName>
    </submittedName>
</protein>
<sequence length="93" mass="9858">MTWSSPALRHCGAVVHTSSHHRAEGSPALERAARRTFTCVFSAGVMTLAMPTLAGCRCEFSSNLKPLLVVVAALHVAASRDRLAVAPTTEASR</sequence>
<accession>A0A2W5SWH6</accession>
<reference evidence="1 2" key="1">
    <citation type="submission" date="2017-08" db="EMBL/GenBank/DDBJ databases">
        <title>Infants hospitalized years apart are colonized by the same room-sourced microbial strains.</title>
        <authorList>
            <person name="Brooks B."/>
            <person name="Olm M.R."/>
            <person name="Firek B.A."/>
            <person name="Baker R."/>
            <person name="Thomas B.C."/>
            <person name="Morowitz M.J."/>
            <person name="Banfield J.F."/>
        </authorList>
    </citation>
    <scope>NUCLEOTIDE SEQUENCE [LARGE SCALE GENOMIC DNA]</scope>
    <source>
        <strain evidence="1">S2_003_000_R2_14</strain>
    </source>
</reference>
<dbReference type="Proteomes" id="UP000249061">
    <property type="component" value="Unassembled WGS sequence"/>
</dbReference>
<organism evidence="1 2">
    <name type="scientific">Archangium gephyra</name>
    <dbReference type="NCBI Taxonomy" id="48"/>
    <lineage>
        <taxon>Bacteria</taxon>
        <taxon>Pseudomonadati</taxon>
        <taxon>Myxococcota</taxon>
        <taxon>Myxococcia</taxon>
        <taxon>Myxococcales</taxon>
        <taxon>Cystobacterineae</taxon>
        <taxon>Archangiaceae</taxon>
        <taxon>Archangium</taxon>
    </lineage>
</organism>
<proteinExistence type="predicted"/>
<comment type="caution">
    <text evidence="1">The sequence shown here is derived from an EMBL/GenBank/DDBJ whole genome shotgun (WGS) entry which is preliminary data.</text>
</comment>
<evidence type="ECO:0000313" key="1">
    <source>
        <dbReference type="EMBL" id="PZR07679.1"/>
    </source>
</evidence>